<evidence type="ECO:0000313" key="1">
    <source>
        <dbReference type="EMBL" id="ODN29917.1"/>
    </source>
</evidence>
<comment type="caution">
    <text evidence="1">The sequence shown here is derived from an EMBL/GenBank/DDBJ whole genome shotgun (WGS) entry which is preliminary data.</text>
</comment>
<gene>
    <name evidence="1" type="ORF">A4H02_08285</name>
</gene>
<dbReference type="OrthoDB" id="44967at2"/>
<reference evidence="2" key="1">
    <citation type="submission" date="2016-04" db="EMBL/GenBank/DDBJ databases">
        <title>The genome sequence project of a novel Fervidobacterium isolate from a hot spring in Thailand.</title>
        <authorList>
            <person name="Gonzalez J.M."/>
            <person name="Cuecas A."/>
            <person name="Kanoksilapatham W."/>
        </authorList>
    </citation>
    <scope>NUCLEOTIDE SEQUENCE [LARGE SCALE GENOMIC DNA]</scope>
    <source>
        <strain evidence="2">FC2004</strain>
    </source>
</reference>
<dbReference type="RefSeq" id="WP_069293712.1">
    <property type="nucleotide sequence ID" value="NZ_CP140110.1"/>
</dbReference>
<organism evidence="1 2">
    <name type="scientific">Fervidobacterium thailandense</name>
    <dbReference type="NCBI Taxonomy" id="1008305"/>
    <lineage>
        <taxon>Bacteria</taxon>
        <taxon>Thermotogati</taxon>
        <taxon>Thermotogota</taxon>
        <taxon>Thermotogae</taxon>
        <taxon>Thermotogales</taxon>
        <taxon>Fervidobacteriaceae</taxon>
        <taxon>Fervidobacterium</taxon>
    </lineage>
</organism>
<accession>A0A1E3G111</accession>
<dbReference type="Proteomes" id="UP000094570">
    <property type="component" value="Unassembled WGS sequence"/>
</dbReference>
<dbReference type="AlphaFoldDB" id="A0A1E3G111"/>
<protein>
    <submittedName>
        <fullName evidence="1">Uncharacterized protein</fullName>
    </submittedName>
</protein>
<dbReference type="EMBL" id="LWAF01000015">
    <property type="protein sequence ID" value="ODN29917.1"/>
    <property type="molecule type" value="Genomic_DNA"/>
</dbReference>
<keyword evidence="2" id="KW-1185">Reference proteome</keyword>
<sequence length="193" mass="22378">MTNLLSNVRSFLRSIMKTLFEIIRTGRKSNYTSKTVTLAIIHFDGQNFDELIRTYREELKAASIIVAKNVPPELVKAYKNVFHSKDIVLLGKEIYVRGSNVDFAKEVQVNKLRSFEKRRLHVLVTDNKKTAWMISQMFPFYCVCPGEPFEETVITAPIPLTRNSDGYYFSKVPYRSQVTLIDLNIDIIREFSK</sequence>
<dbReference type="STRING" id="1008305.A4H02_08285"/>
<evidence type="ECO:0000313" key="2">
    <source>
        <dbReference type="Proteomes" id="UP000094570"/>
    </source>
</evidence>
<name>A0A1E3G111_9BACT</name>
<proteinExistence type="predicted"/>